<gene>
    <name evidence="2" type="ORF">CcCBS67573_g04680</name>
</gene>
<protein>
    <submittedName>
        <fullName evidence="2">Uncharacterized protein</fullName>
    </submittedName>
</protein>
<dbReference type="AlphaFoldDB" id="A0A507FCJ5"/>
<evidence type="ECO:0000313" key="2">
    <source>
        <dbReference type="EMBL" id="TPX74061.1"/>
    </source>
</evidence>
<keyword evidence="3" id="KW-1185">Reference proteome</keyword>
<evidence type="ECO:0000313" key="3">
    <source>
        <dbReference type="Proteomes" id="UP000320333"/>
    </source>
</evidence>
<name>A0A507FCJ5_9FUNG</name>
<dbReference type="EMBL" id="QEAP01000147">
    <property type="protein sequence ID" value="TPX74061.1"/>
    <property type="molecule type" value="Genomic_DNA"/>
</dbReference>
<dbReference type="Proteomes" id="UP000320333">
    <property type="component" value="Unassembled WGS sequence"/>
</dbReference>
<feature type="region of interest" description="Disordered" evidence="1">
    <location>
        <begin position="1"/>
        <end position="45"/>
    </location>
</feature>
<dbReference type="OrthoDB" id="2160768at2759"/>
<evidence type="ECO:0000256" key="1">
    <source>
        <dbReference type="SAM" id="MobiDB-lite"/>
    </source>
</evidence>
<feature type="region of interest" description="Disordered" evidence="1">
    <location>
        <begin position="231"/>
        <end position="265"/>
    </location>
</feature>
<reference evidence="2 3" key="1">
    <citation type="journal article" date="2019" name="Sci. Rep.">
        <title>Comparative genomics of chytrid fungi reveal insights into the obligate biotrophic and pathogenic lifestyle of Synchytrium endobioticum.</title>
        <authorList>
            <person name="van de Vossenberg B.T.L.H."/>
            <person name="Warris S."/>
            <person name="Nguyen H.D.T."/>
            <person name="van Gent-Pelzer M.P.E."/>
            <person name="Joly D.L."/>
            <person name="van de Geest H.C."/>
            <person name="Bonants P.J.M."/>
            <person name="Smith D.S."/>
            <person name="Levesque C.A."/>
            <person name="van der Lee T.A.J."/>
        </authorList>
    </citation>
    <scope>NUCLEOTIDE SEQUENCE [LARGE SCALE GENOMIC DNA]</scope>
    <source>
        <strain evidence="2 3">CBS 675.73</strain>
    </source>
</reference>
<feature type="region of interest" description="Disordered" evidence="1">
    <location>
        <begin position="172"/>
        <end position="197"/>
    </location>
</feature>
<feature type="compositionally biased region" description="Basic and acidic residues" evidence="1">
    <location>
        <begin position="1"/>
        <end position="12"/>
    </location>
</feature>
<organism evidence="2 3">
    <name type="scientific">Chytriomyces confervae</name>
    <dbReference type="NCBI Taxonomy" id="246404"/>
    <lineage>
        <taxon>Eukaryota</taxon>
        <taxon>Fungi</taxon>
        <taxon>Fungi incertae sedis</taxon>
        <taxon>Chytridiomycota</taxon>
        <taxon>Chytridiomycota incertae sedis</taxon>
        <taxon>Chytridiomycetes</taxon>
        <taxon>Chytridiales</taxon>
        <taxon>Chytriomycetaceae</taxon>
        <taxon>Chytriomyces</taxon>
    </lineage>
</organism>
<proteinExistence type="predicted"/>
<comment type="caution">
    <text evidence="2">The sequence shown here is derived from an EMBL/GenBank/DDBJ whole genome shotgun (WGS) entry which is preliminary data.</text>
</comment>
<accession>A0A507FCJ5</accession>
<feature type="compositionally biased region" description="Polar residues" evidence="1">
    <location>
        <begin position="181"/>
        <end position="194"/>
    </location>
</feature>
<sequence length="682" mass="76333">MEMGDPDRDAHLHPITPEVDADFEYDQCGSDEREDSPLPPHQDGEIISLPEECTRIPDSGNVWASFTCDSHNGSTQWARSADAATDAESLAPSKDRVMMDPVRTFESVPVVDVDLMGYESAIPRTYSPTYSHQSNGVELLNRSDVFAESDYSDKRTAELVNVTIPSTLLAGKRRGWKATDSESSSKPGHNSRAWQPSDIDSCDNISLYAPPSSRSRTPYWPFTHKSHVSFCSSKSKKKRPMKNVKAVNSRSIHRPNETVGQSESTESCQQQSNFLFALKMAALISVLATFVLAWCLNKSSIDDRFTQQSHSSDGQQQKYPPPTFDPILSLIEKSADPMIEMLKDVRQLPQGLSLSLSAHTAISLASIIESVRPARMRSTKTAAFDNKRVSESLRDLATSLNLAADSLAMVQSEGYFTVRGIVRLFRGLMREAEGVYAILEETGRLSAAPPKKQQYFANFLETLDCNGHDGRAGITLLKRFIDGMWFGTNHTDTRGCNQPTARSSEAQEDLHLRLDRVLEEMDGMLQVLENHVFVMVEKGQMVHGRWIAANNLAERERRKVRMEVEHVKDDLAEASDSRNEWVRRWTEWITHEERGLEDRKNARSLSRLENDMGTLCNVIATLGDIAPGVVQLGHRVKLMRNGVQRFRGELKATGVMFGGNIKQQMSHMQELVSKLNSAVGRD</sequence>